<dbReference type="PROSITE" id="PS51782">
    <property type="entry name" value="LYSM"/>
    <property type="match status" value="2"/>
</dbReference>
<dbReference type="Proteomes" id="UP000068026">
    <property type="component" value="Chromosome"/>
</dbReference>
<gene>
    <name evidence="5" type="primary">yaaH</name>
    <name evidence="5" type="ORF">CPRO_04140</name>
    <name evidence="6" type="ORF">SAMN02745151_01798</name>
</gene>
<dbReference type="GO" id="GO:0070492">
    <property type="term" value="F:oligosaccharide binding"/>
    <property type="evidence" value="ECO:0007669"/>
    <property type="project" value="TreeGrafter"/>
</dbReference>
<feature type="domain" description="LysM" evidence="3">
    <location>
        <begin position="51"/>
        <end position="96"/>
    </location>
</feature>
<dbReference type="Gene3D" id="3.10.50.10">
    <property type="match status" value="1"/>
</dbReference>
<keyword evidence="2" id="KW-0326">Glycosidase</keyword>
<dbReference type="CDD" id="cd02874">
    <property type="entry name" value="GH18_CFLE_spore_hydrolase"/>
    <property type="match status" value="1"/>
</dbReference>
<dbReference type="OrthoDB" id="9769314at2"/>
<dbReference type="InterPro" id="IPR041704">
    <property type="entry name" value="CFLE_GH18"/>
</dbReference>
<dbReference type="PANTHER" id="PTHR46066">
    <property type="entry name" value="CHITINASE DOMAIN-CONTAINING PROTEIN 1 FAMILY MEMBER"/>
    <property type="match status" value="1"/>
</dbReference>
<dbReference type="Gene3D" id="3.20.20.80">
    <property type="entry name" value="Glycosidases"/>
    <property type="match status" value="1"/>
</dbReference>
<evidence type="ECO:0000259" key="3">
    <source>
        <dbReference type="PROSITE" id="PS51782"/>
    </source>
</evidence>
<dbReference type="RefSeq" id="WP_066047305.1">
    <property type="nucleotide sequence ID" value="NZ_CP014223.1"/>
</dbReference>
<proteinExistence type="predicted"/>
<dbReference type="InterPro" id="IPR001223">
    <property type="entry name" value="Glyco_hydro18_cat"/>
</dbReference>
<dbReference type="InterPro" id="IPR011583">
    <property type="entry name" value="Chitinase_II/V-like_cat"/>
</dbReference>
<dbReference type="PROSITE" id="PS51910">
    <property type="entry name" value="GH18_2"/>
    <property type="match status" value="1"/>
</dbReference>
<dbReference type="GO" id="GO:0008061">
    <property type="term" value="F:chitin binding"/>
    <property type="evidence" value="ECO:0007669"/>
    <property type="project" value="InterPro"/>
</dbReference>
<dbReference type="SMART" id="SM00257">
    <property type="entry name" value="LysM"/>
    <property type="match status" value="2"/>
</dbReference>
<dbReference type="Pfam" id="PF01476">
    <property type="entry name" value="LysM"/>
    <property type="match status" value="2"/>
</dbReference>
<evidence type="ECO:0000313" key="6">
    <source>
        <dbReference type="EMBL" id="SHE78864.1"/>
    </source>
</evidence>
<reference evidence="7" key="2">
    <citation type="submission" date="2016-01" db="EMBL/GenBank/DDBJ databases">
        <authorList>
            <person name="Poehlein A."/>
            <person name="Schlien K."/>
            <person name="Gottschalk G."/>
            <person name="Buckel W."/>
            <person name="Daniel R."/>
        </authorList>
    </citation>
    <scope>NUCLEOTIDE SEQUENCE [LARGE SCALE GENOMIC DNA]</scope>
    <source>
        <strain evidence="7">X2</strain>
    </source>
</reference>
<dbReference type="KEGG" id="cpro:CPRO_04140"/>
<dbReference type="EMBL" id="CP014223">
    <property type="protein sequence ID" value="AMJ40023.1"/>
    <property type="molecule type" value="Genomic_DNA"/>
</dbReference>
<dbReference type="GO" id="GO:0012505">
    <property type="term" value="C:endomembrane system"/>
    <property type="evidence" value="ECO:0007669"/>
    <property type="project" value="TreeGrafter"/>
</dbReference>
<evidence type="ECO:0000256" key="1">
    <source>
        <dbReference type="ARBA" id="ARBA00022801"/>
    </source>
</evidence>
<dbReference type="SMART" id="SM00636">
    <property type="entry name" value="Glyco_18"/>
    <property type="match status" value="1"/>
</dbReference>
<evidence type="ECO:0000259" key="4">
    <source>
        <dbReference type="PROSITE" id="PS51910"/>
    </source>
</evidence>
<dbReference type="AlphaFoldDB" id="A0A0X8V9U1"/>
<protein>
    <submittedName>
        <fullName evidence="5 6">Spore germination protein</fullName>
    </submittedName>
</protein>
<reference evidence="6" key="3">
    <citation type="submission" date="2016-11" db="EMBL/GenBank/DDBJ databases">
        <authorList>
            <person name="Varghese N."/>
            <person name="Submissions S."/>
        </authorList>
    </citation>
    <scope>NUCLEOTIDE SEQUENCE</scope>
    <source>
        <strain evidence="6">DSM 1682</strain>
    </source>
</reference>
<dbReference type="InterPro" id="IPR018392">
    <property type="entry name" value="LysM"/>
</dbReference>
<evidence type="ECO:0000313" key="5">
    <source>
        <dbReference type="EMBL" id="AMJ40023.1"/>
    </source>
</evidence>
<dbReference type="Gene3D" id="3.10.350.10">
    <property type="entry name" value="LysM domain"/>
    <property type="match status" value="2"/>
</dbReference>
<reference evidence="8" key="4">
    <citation type="submission" date="2016-11" db="EMBL/GenBank/DDBJ databases">
        <authorList>
            <person name="Jaros S."/>
            <person name="Januszkiewicz K."/>
            <person name="Wedrychowicz H."/>
        </authorList>
    </citation>
    <scope>NUCLEOTIDE SEQUENCE [LARGE SCALE GENOMIC DNA]</scope>
    <source>
        <strain evidence="8">DSM 1682</strain>
    </source>
</reference>
<keyword evidence="7" id="KW-1185">Reference proteome</keyword>
<dbReference type="GO" id="GO:0016798">
    <property type="term" value="F:hydrolase activity, acting on glycosyl bonds"/>
    <property type="evidence" value="ECO:0007669"/>
    <property type="project" value="UniProtKB-KW"/>
</dbReference>
<feature type="domain" description="LysM" evidence="3">
    <location>
        <begin position="2"/>
        <end position="46"/>
    </location>
</feature>
<dbReference type="SUPFAM" id="SSF51445">
    <property type="entry name" value="(Trans)glycosidases"/>
    <property type="match status" value="1"/>
</dbReference>
<name>A0A0X8V9U1_ANAPI</name>
<evidence type="ECO:0000256" key="2">
    <source>
        <dbReference type="ARBA" id="ARBA00023295"/>
    </source>
</evidence>
<dbReference type="GO" id="GO:0005975">
    <property type="term" value="P:carbohydrate metabolic process"/>
    <property type="evidence" value="ECO:0007669"/>
    <property type="project" value="InterPro"/>
</dbReference>
<dbReference type="EMBL" id="FQUA01000007">
    <property type="protein sequence ID" value="SHE78864.1"/>
    <property type="molecule type" value="Genomic_DNA"/>
</dbReference>
<accession>A0A0X8V9U1</accession>
<dbReference type="InterPro" id="IPR029070">
    <property type="entry name" value="Chitinase_insertion_sf"/>
</dbReference>
<sequence>MTIHVVSAGDTIYSIAEQYNVSVRLIMENNGIANPNLLTLGQALLILEPDVTYQVVPGDSIFIIAERFGVSPNVLLQNNPQLAITDTIYPGQTIIISFKEPPQEEYLVNGYAYPYINETLLNQTVPYLSFLSVFSYGFHADGELIPPDDMNLILAARAFGAAPILVLTPLDENGKFSNQLISEMVNNPEARANLIYNLMVVMGQKSYFGIDVDFEFVLPTDKEAFITFLSELQTAMNEVGFRVFVALAPKTSSTQPGLLYAAHDYKRIGEIANYVLLMTYEWGYAYGPPMAVAPLNKVKEVLDYAVQEIPPEKIIMGIPNYGYDWTLPFTMGEGRAVTVGNQEAVQMAMDIRAEILFDEIAQSPYFFYTSEDGSAHVVWFEDARSIDAKLRTVTEYGFSGVGYWNLMRPFIQNWMLISNVYDINKFGI</sequence>
<dbReference type="PANTHER" id="PTHR46066:SF2">
    <property type="entry name" value="CHITINASE DOMAIN-CONTAINING PROTEIN 1"/>
    <property type="match status" value="1"/>
</dbReference>
<feature type="domain" description="GH18" evidence="4">
    <location>
        <begin position="106"/>
        <end position="428"/>
    </location>
</feature>
<evidence type="ECO:0000313" key="8">
    <source>
        <dbReference type="Proteomes" id="UP000184204"/>
    </source>
</evidence>
<dbReference type="InterPro" id="IPR017853">
    <property type="entry name" value="GH"/>
</dbReference>
<dbReference type="SUPFAM" id="SSF54106">
    <property type="entry name" value="LysM domain"/>
    <property type="match status" value="2"/>
</dbReference>
<dbReference type="Proteomes" id="UP000184204">
    <property type="component" value="Unassembled WGS sequence"/>
</dbReference>
<keyword evidence="1" id="KW-0378">Hydrolase</keyword>
<dbReference type="CDD" id="cd00118">
    <property type="entry name" value="LysM"/>
    <property type="match status" value="2"/>
</dbReference>
<dbReference type="Pfam" id="PF00704">
    <property type="entry name" value="Glyco_hydro_18"/>
    <property type="match status" value="1"/>
</dbReference>
<evidence type="ECO:0000313" key="7">
    <source>
        <dbReference type="Proteomes" id="UP000068026"/>
    </source>
</evidence>
<dbReference type="InterPro" id="IPR036779">
    <property type="entry name" value="LysM_dom_sf"/>
</dbReference>
<reference evidence="5 7" key="1">
    <citation type="journal article" date="2016" name="Genome Announc.">
        <title>Complete Genome Sequence of the Amino Acid-Fermenting Clostridium propionicum X2 (DSM 1682).</title>
        <authorList>
            <person name="Poehlein A."/>
            <person name="Schlien K."/>
            <person name="Chowdhury N.P."/>
            <person name="Gottschalk G."/>
            <person name="Buckel W."/>
            <person name="Daniel R."/>
        </authorList>
    </citation>
    <scope>NUCLEOTIDE SEQUENCE [LARGE SCALE GENOMIC DNA]</scope>
    <source>
        <strain evidence="5 7">X2</strain>
    </source>
</reference>
<organism evidence="6 8">
    <name type="scientific">Anaerotignum propionicum DSM 1682</name>
    <dbReference type="NCBI Taxonomy" id="991789"/>
    <lineage>
        <taxon>Bacteria</taxon>
        <taxon>Bacillati</taxon>
        <taxon>Bacillota</taxon>
        <taxon>Clostridia</taxon>
        <taxon>Lachnospirales</taxon>
        <taxon>Anaerotignaceae</taxon>
        <taxon>Anaerotignum</taxon>
    </lineage>
</organism>